<keyword evidence="7" id="KW-0793">Thylakoid</keyword>
<protein>
    <recommendedName>
        <fullName evidence="7">Photosystem II reaction center protein Psb30</fullName>
    </recommendedName>
    <alternativeName>
        <fullName evidence="7">Photosystem II reaction center protein Ycf12</fullName>
    </alternativeName>
</protein>
<feature type="transmembrane region" description="Helical" evidence="7">
    <location>
        <begin position="6"/>
        <end position="29"/>
    </location>
</feature>
<keyword evidence="8" id="KW-0934">Plastid</keyword>
<keyword evidence="5 7" id="KW-0472">Membrane</keyword>
<dbReference type="GO" id="GO:0015979">
    <property type="term" value="P:photosynthesis"/>
    <property type="evidence" value="ECO:0007669"/>
    <property type="project" value="UniProtKB-KW"/>
</dbReference>
<keyword evidence="8" id="KW-0150">Chloroplast</keyword>
<comment type="similarity">
    <text evidence="7">Belongs to the Psb30/Ycf12 family.</text>
</comment>
<evidence type="ECO:0000256" key="5">
    <source>
        <dbReference type="ARBA" id="ARBA00023136"/>
    </source>
</evidence>
<evidence type="ECO:0000256" key="3">
    <source>
        <dbReference type="ARBA" id="ARBA00022692"/>
    </source>
</evidence>
<accession>A0A516ZAF6</accession>
<comment type="function">
    <text evidence="7">A core subunit of photosystem II (PSII), probably helps stabilize the reaction center.</text>
</comment>
<evidence type="ECO:0000256" key="6">
    <source>
        <dbReference type="ARBA" id="ARBA00023276"/>
    </source>
</evidence>
<reference evidence="8" key="1">
    <citation type="journal article" date="2019" name="J. Phycol.">
        <title>Dictyochophyceae plastid genomes reveal unusual variability of their organization.</title>
        <authorList>
            <person name="Han K.Y."/>
            <person name="Maciszewski K."/>
            <person name="Graf L."/>
            <person name="Yang J.H."/>
            <person name="Andersen R.A."/>
            <person name="Karnkowska A."/>
            <person name="Yoon H.S."/>
        </authorList>
    </citation>
    <scope>NUCLEOTIDE SEQUENCE</scope>
</reference>
<name>A0A516ZAF6_9STRA</name>
<organism evidence="8">
    <name type="scientific">Pseudopedinella elastica</name>
    <dbReference type="NCBI Taxonomy" id="35684"/>
    <lineage>
        <taxon>Eukaryota</taxon>
        <taxon>Sar</taxon>
        <taxon>Stramenopiles</taxon>
        <taxon>Ochrophyta</taxon>
        <taxon>Dictyochophyceae</taxon>
        <taxon>Pedinellales</taxon>
        <taxon>Pseudopedinella</taxon>
    </lineage>
</organism>
<dbReference type="HAMAP" id="MF_01329">
    <property type="entry name" value="PSII_Psb30_Ycf12"/>
    <property type="match status" value="1"/>
</dbReference>
<dbReference type="GeneID" id="41657587"/>
<evidence type="ECO:0000256" key="4">
    <source>
        <dbReference type="ARBA" id="ARBA00022989"/>
    </source>
</evidence>
<dbReference type="NCBIfam" id="NF010239">
    <property type="entry name" value="PRK13686.1"/>
    <property type="match status" value="1"/>
</dbReference>
<geneLocation type="chloroplast" evidence="8"/>
<evidence type="ECO:0000313" key="8">
    <source>
        <dbReference type="EMBL" id="QDR24680.1"/>
    </source>
</evidence>
<sequence>MFNLQVVGQLLSSSLILLSGPVVILLLALKKGDL</sequence>
<keyword evidence="4 7" id="KW-1133">Transmembrane helix</keyword>
<dbReference type="Pfam" id="PF05969">
    <property type="entry name" value="PSII_Ycf12"/>
    <property type="match status" value="1"/>
</dbReference>
<dbReference type="AlphaFoldDB" id="A0A516ZAF6"/>
<evidence type="ECO:0000256" key="2">
    <source>
        <dbReference type="ARBA" id="ARBA00022531"/>
    </source>
</evidence>
<gene>
    <name evidence="7 8" type="primary">psb30</name>
    <name evidence="7" type="synonym">ycf12</name>
</gene>
<dbReference type="GO" id="GO:0009535">
    <property type="term" value="C:chloroplast thylakoid membrane"/>
    <property type="evidence" value="ECO:0007669"/>
    <property type="project" value="UniProtKB-SubCell"/>
</dbReference>
<dbReference type="RefSeq" id="YP_009684594.1">
    <property type="nucleotide sequence ID" value="NC_044408.1"/>
</dbReference>
<dbReference type="EMBL" id="MK518353">
    <property type="protein sequence ID" value="QDR24680.1"/>
    <property type="molecule type" value="Genomic_DNA"/>
</dbReference>
<comment type="subcellular location">
    <subcellularLocation>
        <location evidence="1">Membrane</location>
        <topology evidence="1">Single-pass membrane protein</topology>
    </subcellularLocation>
    <subcellularLocation>
        <location evidence="7">Plastid</location>
        <location evidence="7">Chloroplast thylakoid membrane</location>
        <topology evidence="7">Single-pass membrane protein</topology>
    </subcellularLocation>
</comment>
<comment type="subunit">
    <text evidence="7">PSII is composed of 1 copy each of membrane proteins PsbA, PsbB, PsbC, PsbD, PsbE, PsbF, PsbH, PsbI, PsbJ, PsbK, PsbL, PsbM, PsbT, PsbX, PsbY, PsbZ, Psb30/Ycf12, peripheral proteins of the oxygen-evolving complex and a large number of cofactors. It forms dimeric complexes.</text>
</comment>
<dbReference type="GO" id="GO:0009523">
    <property type="term" value="C:photosystem II"/>
    <property type="evidence" value="ECO:0007669"/>
    <property type="project" value="UniProtKB-KW"/>
</dbReference>
<evidence type="ECO:0000256" key="1">
    <source>
        <dbReference type="ARBA" id="ARBA00004167"/>
    </source>
</evidence>
<keyword evidence="6 7" id="KW-0604">Photosystem II</keyword>
<proteinExistence type="inferred from homology"/>
<keyword evidence="3 7" id="KW-0812">Transmembrane</keyword>
<keyword evidence="2 7" id="KW-0602">Photosynthesis</keyword>
<evidence type="ECO:0000256" key="7">
    <source>
        <dbReference type="HAMAP-Rule" id="MF_01329"/>
    </source>
</evidence>
<dbReference type="InterPro" id="IPR010284">
    <property type="entry name" value="PSII_Ycf12_core-subunit"/>
</dbReference>